<evidence type="ECO:0008006" key="3">
    <source>
        <dbReference type="Google" id="ProtNLM"/>
    </source>
</evidence>
<dbReference type="AlphaFoldDB" id="A0A4R2R1C9"/>
<gene>
    <name evidence="1" type="ORF">EV191_102510</name>
</gene>
<protein>
    <recommendedName>
        <fullName evidence="3">Acetone carboxylase</fullName>
    </recommendedName>
</protein>
<proteinExistence type="predicted"/>
<reference evidence="1 2" key="1">
    <citation type="submission" date="2019-03" db="EMBL/GenBank/DDBJ databases">
        <title>Genomic Encyclopedia of Type Strains, Phase IV (KMG-IV): sequencing the most valuable type-strain genomes for metagenomic binning, comparative biology and taxonomic classification.</title>
        <authorList>
            <person name="Goeker M."/>
        </authorList>
    </citation>
    <scope>NUCLEOTIDE SEQUENCE [LARGE SCALE GENOMIC DNA]</scope>
    <source>
        <strain evidence="1 2">DSM 45765</strain>
    </source>
</reference>
<name>A0A4R2R1C9_9PSEU</name>
<sequence>MPRMSEPTAVHETEPRCSAKGCTAPASYAVRWNNPKIHRPEREKTWLACPEHREWLAKFLDMRGFLRRVEELHEP</sequence>
<comment type="caution">
    <text evidence="1">The sequence shown here is derived from an EMBL/GenBank/DDBJ whole genome shotgun (WGS) entry which is preliminary data.</text>
</comment>
<evidence type="ECO:0000313" key="1">
    <source>
        <dbReference type="EMBL" id="TCP55298.1"/>
    </source>
</evidence>
<evidence type="ECO:0000313" key="2">
    <source>
        <dbReference type="Proteomes" id="UP000294911"/>
    </source>
</evidence>
<accession>A0A4R2R1C9</accession>
<keyword evidence="2" id="KW-1185">Reference proteome</keyword>
<dbReference type="EMBL" id="SLXQ01000002">
    <property type="protein sequence ID" value="TCP55298.1"/>
    <property type="molecule type" value="Genomic_DNA"/>
</dbReference>
<organism evidence="1 2">
    <name type="scientific">Tamaricihabitans halophyticus</name>
    <dbReference type="NCBI Taxonomy" id="1262583"/>
    <lineage>
        <taxon>Bacteria</taxon>
        <taxon>Bacillati</taxon>
        <taxon>Actinomycetota</taxon>
        <taxon>Actinomycetes</taxon>
        <taxon>Pseudonocardiales</taxon>
        <taxon>Pseudonocardiaceae</taxon>
        <taxon>Tamaricihabitans</taxon>
    </lineage>
</organism>
<dbReference type="Proteomes" id="UP000294911">
    <property type="component" value="Unassembled WGS sequence"/>
</dbReference>